<dbReference type="STRING" id="1036808.A0A0C3EH67"/>
<proteinExistence type="predicted"/>
<sequence length="386" mass="41213">MLPTLDAIQRGLIRSNSVTACLQALQKLTGNIDSQDPTSSSHLASPQPSFKLGRNNTVSSLTINLNEIIASSHEATHVRAEPPSQRKRRSVLAEPDDDLGRVSPQHTYPALPTLLKHPSPNISPFSLANVPTNSSPGAPGAPAYLSPSRTPSRQDIFPSSPFSTLYLDISLSSRDEEEDVESEDPETVVYTAENLRLPESSLCVYDEDEADDEDGMRGVVQEEDDQLPPEFPFQGSGYGADCSPLTTEFNPDNPASSTPETPLKREGSIGGAWGKIVGALARTTSNSGCWSRTNSVATRGHGENINSSISRESGGSLTSPKADRNEALGMVSPPNLSVMQFPSASVAPVQSLTLQTPPRSGVSPIPPASSVDLAKYNDTKLFFFLA</sequence>
<accession>A0A0C3EH67</accession>
<feature type="region of interest" description="Disordered" evidence="1">
    <location>
        <begin position="33"/>
        <end position="55"/>
    </location>
</feature>
<reference evidence="2 3" key="1">
    <citation type="submission" date="2014-04" db="EMBL/GenBank/DDBJ databases">
        <authorList>
            <consortium name="DOE Joint Genome Institute"/>
            <person name="Kuo A."/>
            <person name="Kohler A."/>
            <person name="Nagy L.G."/>
            <person name="Floudas D."/>
            <person name="Copeland A."/>
            <person name="Barry K.W."/>
            <person name="Cichocki N."/>
            <person name="Veneault-Fourrey C."/>
            <person name="LaButti K."/>
            <person name="Lindquist E.A."/>
            <person name="Lipzen A."/>
            <person name="Lundell T."/>
            <person name="Morin E."/>
            <person name="Murat C."/>
            <person name="Sun H."/>
            <person name="Tunlid A."/>
            <person name="Henrissat B."/>
            <person name="Grigoriev I.V."/>
            <person name="Hibbett D.S."/>
            <person name="Martin F."/>
            <person name="Nordberg H.P."/>
            <person name="Cantor M.N."/>
            <person name="Hua S.X."/>
        </authorList>
    </citation>
    <scope>NUCLEOTIDE SEQUENCE [LARGE SCALE GENOMIC DNA]</scope>
    <source>
        <strain evidence="2 3">Foug A</strain>
    </source>
</reference>
<feature type="region of interest" description="Disordered" evidence="1">
    <location>
        <begin position="74"/>
        <end position="103"/>
    </location>
</feature>
<protein>
    <submittedName>
        <fullName evidence="2">Uncharacterized protein</fullName>
    </submittedName>
</protein>
<reference evidence="3" key="2">
    <citation type="submission" date="2015-01" db="EMBL/GenBank/DDBJ databases">
        <title>Evolutionary Origins and Diversification of the Mycorrhizal Mutualists.</title>
        <authorList>
            <consortium name="DOE Joint Genome Institute"/>
            <consortium name="Mycorrhizal Genomics Consortium"/>
            <person name="Kohler A."/>
            <person name="Kuo A."/>
            <person name="Nagy L.G."/>
            <person name="Floudas D."/>
            <person name="Copeland A."/>
            <person name="Barry K.W."/>
            <person name="Cichocki N."/>
            <person name="Veneault-Fourrey C."/>
            <person name="LaButti K."/>
            <person name="Lindquist E.A."/>
            <person name="Lipzen A."/>
            <person name="Lundell T."/>
            <person name="Morin E."/>
            <person name="Murat C."/>
            <person name="Riley R."/>
            <person name="Ohm R."/>
            <person name="Sun H."/>
            <person name="Tunlid A."/>
            <person name="Henrissat B."/>
            <person name="Grigoriev I.V."/>
            <person name="Hibbett D.S."/>
            <person name="Martin F."/>
        </authorList>
    </citation>
    <scope>NUCLEOTIDE SEQUENCE [LARGE SCALE GENOMIC DNA]</scope>
    <source>
        <strain evidence="3">Foug A</strain>
    </source>
</reference>
<dbReference type="InParanoid" id="A0A0C3EH67"/>
<name>A0A0C3EH67_9AGAM</name>
<dbReference type="HOGENOM" id="CLU_716026_0_0_1"/>
<gene>
    <name evidence="2" type="ORF">SCLCIDRAFT_21535</name>
</gene>
<evidence type="ECO:0000313" key="3">
    <source>
        <dbReference type="Proteomes" id="UP000053989"/>
    </source>
</evidence>
<feature type="region of interest" description="Disordered" evidence="1">
    <location>
        <begin position="288"/>
        <end position="322"/>
    </location>
</feature>
<evidence type="ECO:0000313" key="2">
    <source>
        <dbReference type="EMBL" id="KIM67276.1"/>
    </source>
</evidence>
<feature type="region of interest" description="Disordered" evidence="1">
    <location>
        <begin position="131"/>
        <end position="152"/>
    </location>
</feature>
<feature type="compositionally biased region" description="Polar residues" evidence="1">
    <location>
        <begin position="288"/>
        <end position="297"/>
    </location>
</feature>
<keyword evidence="3" id="KW-1185">Reference proteome</keyword>
<organism evidence="2 3">
    <name type="scientific">Scleroderma citrinum Foug A</name>
    <dbReference type="NCBI Taxonomy" id="1036808"/>
    <lineage>
        <taxon>Eukaryota</taxon>
        <taxon>Fungi</taxon>
        <taxon>Dikarya</taxon>
        <taxon>Basidiomycota</taxon>
        <taxon>Agaricomycotina</taxon>
        <taxon>Agaricomycetes</taxon>
        <taxon>Agaricomycetidae</taxon>
        <taxon>Boletales</taxon>
        <taxon>Sclerodermatineae</taxon>
        <taxon>Sclerodermataceae</taxon>
        <taxon>Scleroderma</taxon>
    </lineage>
</organism>
<feature type="compositionally biased region" description="Polar residues" evidence="1">
    <location>
        <begin position="304"/>
        <end position="319"/>
    </location>
</feature>
<evidence type="ECO:0000256" key="1">
    <source>
        <dbReference type="SAM" id="MobiDB-lite"/>
    </source>
</evidence>
<dbReference type="AlphaFoldDB" id="A0A0C3EH67"/>
<dbReference type="EMBL" id="KN822014">
    <property type="protein sequence ID" value="KIM67276.1"/>
    <property type="molecule type" value="Genomic_DNA"/>
</dbReference>
<dbReference type="Proteomes" id="UP000053989">
    <property type="component" value="Unassembled WGS sequence"/>
</dbReference>